<keyword evidence="1 7" id="KW-0489">Methyltransferase</keyword>
<dbReference type="GO" id="GO:0008168">
    <property type="term" value="F:methyltransferase activity"/>
    <property type="evidence" value="ECO:0007669"/>
    <property type="project" value="UniProtKB-KW"/>
</dbReference>
<dbReference type="InterPro" id="IPR036388">
    <property type="entry name" value="WH-like_DNA-bd_sf"/>
</dbReference>
<reference evidence="8" key="1">
    <citation type="journal article" date="2019" name="Int. J. Syst. Evol. Microbiol.">
        <title>The Global Catalogue of Microorganisms (GCM) 10K type strain sequencing project: providing services to taxonomists for standard genome sequencing and annotation.</title>
        <authorList>
            <consortium name="The Broad Institute Genomics Platform"/>
            <consortium name="The Broad Institute Genome Sequencing Center for Infectious Disease"/>
            <person name="Wu L."/>
            <person name="Ma J."/>
        </authorList>
    </citation>
    <scope>NUCLEOTIDE SEQUENCE [LARGE SCALE GENOMIC DNA]</scope>
    <source>
        <strain evidence="8">JCM 4855</strain>
    </source>
</reference>
<dbReference type="Proteomes" id="UP001596409">
    <property type="component" value="Unassembled WGS sequence"/>
</dbReference>
<dbReference type="SUPFAM" id="SSF53335">
    <property type="entry name" value="S-adenosyl-L-methionine-dependent methyltransferases"/>
    <property type="match status" value="1"/>
</dbReference>
<dbReference type="CDD" id="cd02440">
    <property type="entry name" value="AdoMet_MTases"/>
    <property type="match status" value="1"/>
</dbReference>
<dbReference type="InterPro" id="IPR036390">
    <property type="entry name" value="WH_DNA-bd_sf"/>
</dbReference>
<accession>A0ABW2DWD7</accession>
<dbReference type="EMBL" id="JBHSYM010000023">
    <property type="protein sequence ID" value="MFC7012191.1"/>
    <property type="molecule type" value="Genomic_DNA"/>
</dbReference>
<dbReference type="Pfam" id="PF08100">
    <property type="entry name" value="Dimerisation"/>
    <property type="match status" value="1"/>
</dbReference>
<dbReference type="RefSeq" id="WP_189868567.1">
    <property type="nucleotide sequence ID" value="NZ_BMWA01000001.1"/>
</dbReference>
<dbReference type="InterPro" id="IPR016461">
    <property type="entry name" value="COMT-like"/>
</dbReference>
<dbReference type="SUPFAM" id="SSF46785">
    <property type="entry name" value="Winged helix' DNA-binding domain"/>
    <property type="match status" value="1"/>
</dbReference>
<sequence length="370" mass="39320">MVSASSPAQPHGNTASDTPTDADLDVLLKQLGNLLTPMAVRVAATLRLVDHLRDGVHDIAGLAARTGTHPPALARLVRHLVVVGVLEGGEEGGPLRPTRLGLLLADDHPAQQRAWLDLDGTVARADLAFTGLLDVVRTGRPAYPDRYGRPFWEDLSADRALADSFDALMSCDEDLAYEGPAAAYDWSGVRHVLDVGGGNGALLAAVAREAPGVRGTLVELAGPAEQARRRFADAGLGDRLTVVEGDFFKPLPVTADVVVLSFVLLNWSDEDALAILRGCVQALEPGGRLLVLDRADSAGDGADRFFSTLLDLRMLTFMGGRVRTRDEVVRLVASVGLTEAARHTSRSKTLPFDFSILEFVAAATPASAKE</sequence>
<name>A0ABW2DWD7_9ACTN</name>
<dbReference type="GO" id="GO:0032259">
    <property type="term" value="P:methylation"/>
    <property type="evidence" value="ECO:0007669"/>
    <property type="project" value="UniProtKB-KW"/>
</dbReference>
<feature type="domain" description="O-methyltransferase C-terminal" evidence="5">
    <location>
        <begin position="130"/>
        <end position="336"/>
    </location>
</feature>
<dbReference type="Pfam" id="PF00891">
    <property type="entry name" value="Methyltransf_2"/>
    <property type="match status" value="1"/>
</dbReference>
<dbReference type="InterPro" id="IPR029063">
    <property type="entry name" value="SAM-dependent_MTases_sf"/>
</dbReference>
<protein>
    <submittedName>
        <fullName evidence="7">Methyltransferase</fullName>
    </submittedName>
</protein>
<dbReference type="PIRSF" id="PIRSF005739">
    <property type="entry name" value="O-mtase"/>
    <property type="match status" value="1"/>
</dbReference>
<evidence type="ECO:0000256" key="3">
    <source>
        <dbReference type="ARBA" id="ARBA00022691"/>
    </source>
</evidence>
<keyword evidence="2" id="KW-0808">Transferase</keyword>
<dbReference type="Gene3D" id="1.10.287.1350">
    <property type="match status" value="1"/>
</dbReference>
<evidence type="ECO:0000256" key="1">
    <source>
        <dbReference type="ARBA" id="ARBA00022603"/>
    </source>
</evidence>
<keyword evidence="8" id="KW-1185">Reference proteome</keyword>
<feature type="compositionally biased region" description="Polar residues" evidence="4">
    <location>
        <begin position="1"/>
        <end position="19"/>
    </location>
</feature>
<proteinExistence type="predicted"/>
<dbReference type="PROSITE" id="PS51683">
    <property type="entry name" value="SAM_OMT_II"/>
    <property type="match status" value="1"/>
</dbReference>
<evidence type="ECO:0000313" key="8">
    <source>
        <dbReference type="Proteomes" id="UP001596409"/>
    </source>
</evidence>
<evidence type="ECO:0000313" key="7">
    <source>
        <dbReference type="EMBL" id="MFC7012191.1"/>
    </source>
</evidence>
<organism evidence="7 8">
    <name type="scientific">Streptomyces viridiviolaceus</name>
    <dbReference type="NCBI Taxonomy" id="68282"/>
    <lineage>
        <taxon>Bacteria</taxon>
        <taxon>Bacillati</taxon>
        <taxon>Actinomycetota</taxon>
        <taxon>Actinomycetes</taxon>
        <taxon>Kitasatosporales</taxon>
        <taxon>Streptomycetaceae</taxon>
        <taxon>Streptomyces</taxon>
    </lineage>
</organism>
<dbReference type="InterPro" id="IPR001077">
    <property type="entry name" value="COMT_C"/>
</dbReference>
<comment type="caution">
    <text evidence="7">The sequence shown here is derived from an EMBL/GenBank/DDBJ whole genome shotgun (WGS) entry which is preliminary data.</text>
</comment>
<dbReference type="PANTHER" id="PTHR43712:SF2">
    <property type="entry name" value="O-METHYLTRANSFERASE CICE"/>
    <property type="match status" value="1"/>
</dbReference>
<dbReference type="Gene3D" id="3.40.50.150">
    <property type="entry name" value="Vaccinia Virus protein VP39"/>
    <property type="match status" value="1"/>
</dbReference>
<dbReference type="Gene3D" id="1.10.10.10">
    <property type="entry name" value="Winged helix-like DNA-binding domain superfamily/Winged helix DNA-binding domain"/>
    <property type="match status" value="1"/>
</dbReference>
<gene>
    <name evidence="7" type="ORF">ACFQMH_10835</name>
</gene>
<feature type="domain" description="O-methyltransferase dimerisation" evidence="6">
    <location>
        <begin position="31"/>
        <end position="88"/>
    </location>
</feature>
<feature type="region of interest" description="Disordered" evidence="4">
    <location>
        <begin position="1"/>
        <end position="20"/>
    </location>
</feature>
<evidence type="ECO:0000256" key="4">
    <source>
        <dbReference type="SAM" id="MobiDB-lite"/>
    </source>
</evidence>
<evidence type="ECO:0000256" key="2">
    <source>
        <dbReference type="ARBA" id="ARBA00022679"/>
    </source>
</evidence>
<dbReference type="InterPro" id="IPR012967">
    <property type="entry name" value="COMT_dimerisation"/>
</dbReference>
<keyword evidence="3" id="KW-0949">S-adenosyl-L-methionine</keyword>
<dbReference type="PANTHER" id="PTHR43712">
    <property type="entry name" value="PUTATIVE (AFU_ORTHOLOGUE AFUA_4G14580)-RELATED"/>
    <property type="match status" value="1"/>
</dbReference>
<evidence type="ECO:0000259" key="5">
    <source>
        <dbReference type="Pfam" id="PF00891"/>
    </source>
</evidence>
<evidence type="ECO:0000259" key="6">
    <source>
        <dbReference type="Pfam" id="PF08100"/>
    </source>
</evidence>